<evidence type="ECO:0000256" key="2">
    <source>
        <dbReference type="ARBA" id="ARBA00022723"/>
    </source>
</evidence>
<dbReference type="RefSeq" id="XP_005762419.1">
    <property type="nucleotide sequence ID" value="XM_005762362.1"/>
</dbReference>
<feature type="domain" description="Rieske" evidence="5">
    <location>
        <begin position="62"/>
        <end position="167"/>
    </location>
</feature>
<protein>
    <recommendedName>
        <fullName evidence="5">Rieske domain-containing protein</fullName>
    </recommendedName>
</protein>
<dbReference type="GeneID" id="17256160"/>
<evidence type="ECO:0000313" key="6">
    <source>
        <dbReference type="EnsemblProtists" id="EOD09990"/>
    </source>
</evidence>
<dbReference type="Proteomes" id="UP000013827">
    <property type="component" value="Unassembled WGS sequence"/>
</dbReference>
<evidence type="ECO:0000313" key="7">
    <source>
        <dbReference type="Proteomes" id="UP000013827"/>
    </source>
</evidence>
<dbReference type="GO" id="GO:0046872">
    <property type="term" value="F:metal ion binding"/>
    <property type="evidence" value="ECO:0007669"/>
    <property type="project" value="UniProtKB-KW"/>
</dbReference>
<dbReference type="AlphaFoldDB" id="A0A0D3IFF5"/>
<name>A0A0D3IFF5_EMIH1</name>
<dbReference type="HOGENOM" id="CLU_621788_0_0_1"/>
<reference evidence="7" key="1">
    <citation type="journal article" date="2013" name="Nature">
        <title>Pan genome of the phytoplankton Emiliania underpins its global distribution.</title>
        <authorList>
            <person name="Read B.A."/>
            <person name="Kegel J."/>
            <person name="Klute M.J."/>
            <person name="Kuo A."/>
            <person name="Lefebvre S.C."/>
            <person name="Maumus F."/>
            <person name="Mayer C."/>
            <person name="Miller J."/>
            <person name="Monier A."/>
            <person name="Salamov A."/>
            <person name="Young J."/>
            <person name="Aguilar M."/>
            <person name="Claverie J.M."/>
            <person name="Frickenhaus S."/>
            <person name="Gonzalez K."/>
            <person name="Herman E.K."/>
            <person name="Lin Y.C."/>
            <person name="Napier J."/>
            <person name="Ogata H."/>
            <person name="Sarno A.F."/>
            <person name="Shmutz J."/>
            <person name="Schroeder D."/>
            <person name="de Vargas C."/>
            <person name="Verret F."/>
            <person name="von Dassow P."/>
            <person name="Valentin K."/>
            <person name="Van de Peer Y."/>
            <person name="Wheeler G."/>
            <person name="Dacks J.B."/>
            <person name="Delwiche C.F."/>
            <person name="Dyhrman S.T."/>
            <person name="Glockner G."/>
            <person name="John U."/>
            <person name="Richards T."/>
            <person name="Worden A.Z."/>
            <person name="Zhang X."/>
            <person name="Grigoriev I.V."/>
            <person name="Allen A.E."/>
            <person name="Bidle K."/>
            <person name="Borodovsky M."/>
            <person name="Bowler C."/>
            <person name="Brownlee C."/>
            <person name="Cock J.M."/>
            <person name="Elias M."/>
            <person name="Gladyshev V.N."/>
            <person name="Groth M."/>
            <person name="Guda C."/>
            <person name="Hadaegh A."/>
            <person name="Iglesias-Rodriguez M.D."/>
            <person name="Jenkins J."/>
            <person name="Jones B.M."/>
            <person name="Lawson T."/>
            <person name="Leese F."/>
            <person name="Lindquist E."/>
            <person name="Lobanov A."/>
            <person name="Lomsadze A."/>
            <person name="Malik S.B."/>
            <person name="Marsh M.E."/>
            <person name="Mackinder L."/>
            <person name="Mock T."/>
            <person name="Mueller-Roeber B."/>
            <person name="Pagarete A."/>
            <person name="Parker M."/>
            <person name="Probert I."/>
            <person name="Quesneville H."/>
            <person name="Raines C."/>
            <person name="Rensing S.A."/>
            <person name="Riano-Pachon D.M."/>
            <person name="Richier S."/>
            <person name="Rokitta S."/>
            <person name="Shiraiwa Y."/>
            <person name="Soanes D.M."/>
            <person name="van der Giezen M."/>
            <person name="Wahlund T.M."/>
            <person name="Williams B."/>
            <person name="Wilson W."/>
            <person name="Wolfe G."/>
            <person name="Wurch L.L."/>
        </authorList>
    </citation>
    <scope>NUCLEOTIDE SEQUENCE</scope>
</reference>
<keyword evidence="3" id="KW-0408">Iron</keyword>
<keyword evidence="7" id="KW-1185">Reference proteome</keyword>
<dbReference type="PROSITE" id="PS51296">
    <property type="entry name" value="RIESKE"/>
    <property type="match status" value="1"/>
</dbReference>
<proteinExistence type="predicted"/>
<dbReference type="EnsemblProtists" id="EOD09990">
    <property type="protein sequence ID" value="EOD09990"/>
    <property type="gene ID" value="EMIHUDRAFT_437979"/>
</dbReference>
<dbReference type="Gene3D" id="2.102.10.10">
    <property type="entry name" value="Rieske [2Fe-2S] iron-sulphur domain"/>
    <property type="match status" value="1"/>
</dbReference>
<dbReference type="InterPro" id="IPR017941">
    <property type="entry name" value="Rieske_2Fe-2S"/>
</dbReference>
<organism evidence="6 7">
    <name type="scientific">Emiliania huxleyi (strain CCMP1516)</name>
    <dbReference type="NCBI Taxonomy" id="280463"/>
    <lineage>
        <taxon>Eukaryota</taxon>
        <taxon>Haptista</taxon>
        <taxon>Haptophyta</taxon>
        <taxon>Prymnesiophyceae</taxon>
        <taxon>Isochrysidales</taxon>
        <taxon>Noelaerhabdaceae</taxon>
        <taxon>Emiliania</taxon>
    </lineage>
</organism>
<dbReference type="PANTHER" id="PTHR21266:SF57">
    <property type="entry name" value="3-CHLOROBENZOATE-3,4-DIOXYGENASE"/>
    <property type="match status" value="1"/>
</dbReference>
<evidence type="ECO:0000256" key="1">
    <source>
        <dbReference type="ARBA" id="ARBA00022714"/>
    </source>
</evidence>
<sequence>MEHFVIALAAGYQAAARAPAAPASRSPPPCMVAELGLSLPTAVGSAAAAAEPRGHSGMTARWYPVALSEQLGTERPFATRLFGEPIVLYRDRLGAPVAVADVCPHRSAPLSMGDVEEGQLRCFYHGWAFGEEGRCTSIPTIPGGKVPARTASCESYAVEERAGALWVWRGNALSADGRRLPEAPAEGLSVCTVLDYECDWAAVVAHRLDAEPLAAASPLLRALSAGAALGEASFDGPTVARSSASEPRLGEEVSVQPIAPGRCRALARHSFPPSPLLGALQSLPGGEALLCRAVRAEATRAAAEGYEALRARGGGGGAASPSSVGGGALFREWFARAEEAEGSLYFAGWEGRAAGSQQYVSSGVYVRHGQQRDDDEATGTLGLKRNYRQSNPPLEFGPARPQPLAGARHTRAEQALIGAAVALPVAQLSHGAFSAALRVFG</sequence>
<evidence type="ECO:0000256" key="4">
    <source>
        <dbReference type="ARBA" id="ARBA00023014"/>
    </source>
</evidence>
<dbReference type="PANTHER" id="PTHR21266">
    <property type="entry name" value="IRON-SULFUR DOMAIN CONTAINING PROTEIN"/>
    <property type="match status" value="1"/>
</dbReference>
<dbReference type="KEGG" id="ehx:EMIHUDRAFT_437979"/>
<dbReference type="PaxDb" id="2903-EOD09990"/>
<reference evidence="6" key="2">
    <citation type="submission" date="2024-10" db="UniProtKB">
        <authorList>
            <consortium name="EnsemblProtists"/>
        </authorList>
    </citation>
    <scope>IDENTIFICATION</scope>
</reference>
<dbReference type="InterPro" id="IPR036922">
    <property type="entry name" value="Rieske_2Fe-2S_sf"/>
</dbReference>
<dbReference type="InterPro" id="IPR050584">
    <property type="entry name" value="Cholesterol_7-desaturase"/>
</dbReference>
<dbReference type="GO" id="GO:0051537">
    <property type="term" value="F:2 iron, 2 sulfur cluster binding"/>
    <property type="evidence" value="ECO:0007669"/>
    <property type="project" value="UniProtKB-KW"/>
</dbReference>
<evidence type="ECO:0000256" key="3">
    <source>
        <dbReference type="ARBA" id="ARBA00023004"/>
    </source>
</evidence>
<keyword evidence="4" id="KW-0411">Iron-sulfur</keyword>
<keyword evidence="2" id="KW-0479">Metal-binding</keyword>
<dbReference type="Pfam" id="PF00355">
    <property type="entry name" value="Rieske"/>
    <property type="match status" value="1"/>
</dbReference>
<evidence type="ECO:0000259" key="5">
    <source>
        <dbReference type="PROSITE" id="PS51296"/>
    </source>
</evidence>
<dbReference type="eggNOG" id="ENOG502RCBK">
    <property type="taxonomic scope" value="Eukaryota"/>
</dbReference>
<keyword evidence="1" id="KW-0001">2Fe-2S</keyword>
<accession>A0A0D3IFF5</accession>
<dbReference type="SUPFAM" id="SSF50022">
    <property type="entry name" value="ISP domain"/>
    <property type="match status" value="1"/>
</dbReference>